<dbReference type="SMART" id="SM00477">
    <property type="entry name" value="NUC"/>
    <property type="match status" value="1"/>
</dbReference>
<evidence type="ECO:0000256" key="4">
    <source>
        <dbReference type="ARBA" id="ARBA00022723"/>
    </source>
</evidence>
<dbReference type="CDD" id="cd00091">
    <property type="entry name" value="NUC"/>
    <property type="match status" value="1"/>
</dbReference>
<keyword evidence="3" id="KW-0540">Nuclease</keyword>
<evidence type="ECO:0000259" key="11">
    <source>
        <dbReference type="SMART" id="SM00477"/>
    </source>
</evidence>
<name>A0AAW1SD68_9CHLO</name>
<evidence type="ECO:0000256" key="3">
    <source>
        <dbReference type="ARBA" id="ARBA00022722"/>
    </source>
</evidence>
<dbReference type="SUPFAM" id="SSF54060">
    <property type="entry name" value="His-Me finger endonucleases"/>
    <property type="match status" value="1"/>
</dbReference>
<keyword evidence="6" id="KW-0378">Hydrolase</keyword>
<proteinExistence type="inferred from homology"/>
<dbReference type="InterPro" id="IPR018524">
    <property type="entry name" value="DNA/RNA_endonuclease_AS"/>
</dbReference>
<dbReference type="PANTHER" id="PTHR13966:SF5">
    <property type="entry name" value="ENDONUCLEASE G, MITOCHONDRIAL"/>
    <property type="match status" value="1"/>
</dbReference>
<dbReference type="AlphaFoldDB" id="A0AAW1SD68"/>
<comment type="cofactor">
    <cofactor evidence="1">
        <name>Mg(2+)</name>
        <dbReference type="ChEBI" id="CHEBI:18420"/>
    </cofactor>
</comment>
<keyword evidence="14" id="KW-1185">Reference proteome</keyword>
<feature type="compositionally biased region" description="Polar residues" evidence="10">
    <location>
        <begin position="349"/>
        <end position="363"/>
    </location>
</feature>
<evidence type="ECO:0000256" key="8">
    <source>
        <dbReference type="PIRSR" id="PIRSR640255-1"/>
    </source>
</evidence>
<dbReference type="Gene3D" id="3.40.570.10">
    <property type="entry name" value="Extracellular Endonuclease, subunit A"/>
    <property type="match status" value="1"/>
</dbReference>
<feature type="binding site" evidence="9">
    <location>
        <position position="151"/>
    </location>
    <ligand>
        <name>Mg(2+)</name>
        <dbReference type="ChEBI" id="CHEBI:18420"/>
        <note>catalytic</note>
    </ligand>
</feature>
<evidence type="ECO:0000313" key="14">
    <source>
        <dbReference type="Proteomes" id="UP001438707"/>
    </source>
</evidence>
<comment type="similarity">
    <text evidence="2">Belongs to the DNA/RNA non-specific endonuclease family.</text>
</comment>
<dbReference type="PROSITE" id="PS01070">
    <property type="entry name" value="NUCLEASE_NON_SPEC"/>
    <property type="match status" value="1"/>
</dbReference>
<accession>A0AAW1SD68</accession>
<evidence type="ECO:0000256" key="1">
    <source>
        <dbReference type="ARBA" id="ARBA00001946"/>
    </source>
</evidence>
<feature type="active site" description="Proton acceptor" evidence="8">
    <location>
        <position position="119"/>
    </location>
</feature>
<organism evidence="13 14">
    <name type="scientific">Apatococcus lobatus</name>
    <dbReference type="NCBI Taxonomy" id="904363"/>
    <lineage>
        <taxon>Eukaryota</taxon>
        <taxon>Viridiplantae</taxon>
        <taxon>Chlorophyta</taxon>
        <taxon>core chlorophytes</taxon>
        <taxon>Trebouxiophyceae</taxon>
        <taxon>Chlorellales</taxon>
        <taxon>Chlorellaceae</taxon>
        <taxon>Apatococcus</taxon>
    </lineage>
</organism>
<keyword evidence="7" id="KW-0460">Magnesium</keyword>
<gene>
    <name evidence="13" type="ORF">WJX74_002139</name>
</gene>
<evidence type="ECO:0008006" key="15">
    <source>
        <dbReference type="Google" id="ProtNLM"/>
    </source>
</evidence>
<dbReference type="GO" id="GO:0000014">
    <property type="term" value="F:single-stranded DNA endodeoxyribonuclease activity"/>
    <property type="evidence" value="ECO:0007669"/>
    <property type="project" value="TreeGrafter"/>
</dbReference>
<dbReference type="InterPro" id="IPR044925">
    <property type="entry name" value="His-Me_finger_sf"/>
</dbReference>
<evidence type="ECO:0000256" key="6">
    <source>
        <dbReference type="ARBA" id="ARBA00022801"/>
    </source>
</evidence>
<dbReference type="GO" id="GO:0005634">
    <property type="term" value="C:nucleus"/>
    <property type="evidence" value="ECO:0007669"/>
    <property type="project" value="TreeGrafter"/>
</dbReference>
<feature type="domain" description="ENPP1-3/EXOG-like endonuclease/phosphodiesterase" evidence="11">
    <location>
        <begin position="56"/>
        <end position="267"/>
    </location>
</feature>
<dbReference type="InterPro" id="IPR044929">
    <property type="entry name" value="DNA/RNA_non-sp_Endonuclease_sf"/>
</dbReference>
<reference evidence="13 14" key="1">
    <citation type="journal article" date="2024" name="Nat. Commun.">
        <title>Phylogenomics reveals the evolutionary origins of lichenization in chlorophyte algae.</title>
        <authorList>
            <person name="Puginier C."/>
            <person name="Libourel C."/>
            <person name="Otte J."/>
            <person name="Skaloud P."/>
            <person name="Haon M."/>
            <person name="Grisel S."/>
            <person name="Petersen M."/>
            <person name="Berrin J.G."/>
            <person name="Delaux P.M."/>
            <person name="Dal Grande F."/>
            <person name="Keller J."/>
        </authorList>
    </citation>
    <scope>NUCLEOTIDE SEQUENCE [LARGE SCALE GENOMIC DNA]</scope>
    <source>
        <strain evidence="13 14">SAG 2145</strain>
    </source>
</reference>
<dbReference type="PANTHER" id="PTHR13966">
    <property type="entry name" value="ENDONUCLEASE RELATED"/>
    <property type="match status" value="1"/>
</dbReference>
<dbReference type="EMBL" id="JALJOS010000001">
    <property type="protein sequence ID" value="KAK9844410.1"/>
    <property type="molecule type" value="Genomic_DNA"/>
</dbReference>
<keyword evidence="5" id="KW-0255">Endonuclease</keyword>
<evidence type="ECO:0000256" key="7">
    <source>
        <dbReference type="ARBA" id="ARBA00022842"/>
    </source>
</evidence>
<dbReference type="Pfam" id="PF01223">
    <property type="entry name" value="Endonuclease_NS"/>
    <property type="match status" value="1"/>
</dbReference>
<dbReference type="GO" id="GO:0046872">
    <property type="term" value="F:metal ion binding"/>
    <property type="evidence" value="ECO:0007669"/>
    <property type="project" value="UniProtKB-KW"/>
</dbReference>
<feature type="domain" description="DNA/RNA non-specific endonuclease/pyrophosphatase/phosphodiesterase" evidence="12">
    <location>
        <begin position="55"/>
        <end position="264"/>
    </location>
</feature>
<dbReference type="GO" id="GO:0003676">
    <property type="term" value="F:nucleic acid binding"/>
    <property type="evidence" value="ECO:0007669"/>
    <property type="project" value="InterPro"/>
</dbReference>
<comment type="caution">
    <text evidence="13">The sequence shown here is derived from an EMBL/GenBank/DDBJ whole genome shotgun (WGS) entry which is preliminary data.</text>
</comment>
<sequence length="455" mass="49303">MILRVPMAAFGGVLAGALGCYVYLQHGRLLPNDLAPSSLHAALKHGAPTTNQLLFSQNFVASFNSRLRNPDWVLEVIREDTCYGAGTRESVEFFEDPALPERFRNRLSDFKGSAYDRGHLAPAANHRGNQQSLVETFSLANISPQVGKGFNRDFWARFERFVRGLSKTCSEVRVLTGPLYLPMKTPTGYILAHPMLGEMPRLVGVPTRFFKVIVAEPKGEDMQPVVGAFVMPNAAIDPRTPLTLFSVPISALEEAAGFEVFPAFLSSARRTALDSAARFWQYAGVRESHAVASKDQPILEPALLVPTHSYQPLQGLVGQAGAVLPSTLPHDTLSPSRSMPPEVNKDSDSSSLATDAVQTSPSLSEPGPAGSLQGLPDKSSSPKPKRRLKRSQSSPVSAGQQLQQSQLDTGMLQAAGVQHICGYTTCSLPPVDWFLLPSTKKADAMSPDLQQSKSR</sequence>
<evidence type="ECO:0000256" key="10">
    <source>
        <dbReference type="SAM" id="MobiDB-lite"/>
    </source>
</evidence>
<dbReference type="SMART" id="SM00892">
    <property type="entry name" value="Endonuclease_NS"/>
    <property type="match status" value="1"/>
</dbReference>
<feature type="region of interest" description="Disordered" evidence="10">
    <location>
        <begin position="327"/>
        <end position="404"/>
    </location>
</feature>
<protein>
    <recommendedName>
        <fullName evidence="15">Endonuclease</fullName>
    </recommendedName>
</protein>
<evidence type="ECO:0000256" key="5">
    <source>
        <dbReference type="ARBA" id="ARBA00022759"/>
    </source>
</evidence>
<dbReference type="InterPro" id="IPR040255">
    <property type="entry name" value="Non-specific_endonuclease"/>
</dbReference>
<dbReference type="GO" id="GO:0004521">
    <property type="term" value="F:RNA endonuclease activity"/>
    <property type="evidence" value="ECO:0007669"/>
    <property type="project" value="TreeGrafter"/>
</dbReference>
<dbReference type="InterPro" id="IPR001604">
    <property type="entry name" value="Endo_G_ENPP1-like_dom"/>
</dbReference>
<evidence type="ECO:0000313" key="13">
    <source>
        <dbReference type="EMBL" id="KAK9844410.1"/>
    </source>
</evidence>
<dbReference type="PROSITE" id="PS51257">
    <property type="entry name" value="PROKAR_LIPOPROTEIN"/>
    <property type="match status" value="1"/>
</dbReference>
<dbReference type="GO" id="GO:0005743">
    <property type="term" value="C:mitochondrial inner membrane"/>
    <property type="evidence" value="ECO:0007669"/>
    <property type="project" value="TreeGrafter"/>
</dbReference>
<dbReference type="InterPro" id="IPR020821">
    <property type="entry name" value="ENPP1-3/EXOG-like_nuc-like"/>
</dbReference>
<dbReference type="Proteomes" id="UP001438707">
    <property type="component" value="Unassembled WGS sequence"/>
</dbReference>
<evidence type="ECO:0000256" key="9">
    <source>
        <dbReference type="PIRSR" id="PIRSR640255-2"/>
    </source>
</evidence>
<evidence type="ECO:0000256" key="2">
    <source>
        <dbReference type="ARBA" id="ARBA00010052"/>
    </source>
</evidence>
<evidence type="ECO:0000259" key="12">
    <source>
        <dbReference type="SMART" id="SM00892"/>
    </source>
</evidence>
<keyword evidence="4 9" id="KW-0479">Metal-binding</keyword>